<dbReference type="PROSITE" id="PS50966">
    <property type="entry name" value="ZF_SWIM"/>
    <property type="match status" value="1"/>
</dbReference>
<dbReference type="GeneID" id="103319921"/>
<evidence type="ECO:0000313" key="9">
    <source>
        <dbReference type="Proteomes" id="UP000694861"/>
    </source>
</evidence>
<dbReference type="PANTHER" id="PTHR31669">
    <property type="entry name" value="PROTEIN FAR1-RELATED SEQUENCE 10-RELATED"/>
    <property type="match status" value="1"/>
</dbReference>
<reference evidence="10" key="2">
    <citation type="submission" date="2025-08" db="UniProtKB">
        <authorList>
            <consortium name="RefSeq"/>
        </authorList>
    </citation>
    <scope>IDENTIFICATION</scope>
</reference>
<dbReference type="InterPro" id="IPR018289">
    <property type="entry name" value="MULE_transposase_dom"/>
</dbReference>
<dbReference type="InterPro" id="IPR004330">
    <property type="entry name" value="FAR1_DNA_bnd_dom"/>
</dbReference>
<dbReference type="Gene3D" id="3.10.129.10">
    <property type="entry name" value="Hotdog Thioesterase"/>
    <property type="match status" value="1"/>
</dbReference>
<feature type="compositionally biased region" description="Basic and acidic residues" evidence="7">
    <location>
        <begin position="150"/>
        <end position="161"/>
    </location>
</feature>
<keyword evidence="4 6" id="KW-0862">Zinc</keyword>
<dbReference type="Proteomes" id="UP000694861">
    <property type="component" value="Linkage group LG2"/>
</dbReference>
<evidence type="ECO:0000256" key="3">
    <source>
        <dbReference type="ARBA" id="ARBA00022771"/>
    </source>
</evidence>
<dbReference type="InterPro" id="IPR031052">
    <property type="entry name" value="FHY3/FAR1"/>
</dbReference>
<dbReference type="Pfam" id="PF04434">
    <property type="entry name" value="SWIM"/>
    <property type="match status" value="1"/>
</dbReference>
<evidence type="ECO:0000256" key="1">
    <source>
        <dbReference type="ARBA" id="ARBA00005889"/>
    </source>
</evidence>
<dbReference type="Pfam" id="PF10551">
    <property type="entry name" value="MULE"/>
    <property type="match status" value="1"/>
</dbReference>
<evidence type="ECO:0000256" key="5">
    <source>
        <dbReference type="PROSITE-ProRule" id="PRU00325"/>
    </source>
</evidence>
<dbReference type="SMART" id="SM00575">
    <property type="entry name" value="ZnF_PMZ"/>
    <property type="match status" value="1"/>
</dbReference>
<dbReference type="InterPro" id="IPR029069">
    <property type="entry name" value="HotDog_dom_sf"/>
</dbReference>
<keyword evidence="2 6" id="KW-0479">Metal-binding</keyword>
<dbReference type="InterPro" id="IPR007527">
    <property type="entry name" value="Znf_SWIM"/>
</dbReference>
<evidence type="ECO:0000256" key="7">
    <source>
        <dbReference type="SAM" id="MobiDB-lite"/>
    </source>
</evidence>
<gene>
    <name evidence="10" type="primary">LOC103319921</name>
</gene>
<feature type="domain" description="SWIM-type" evidence="8">
    <location>
        <begin position="554"/>
        <end position="590"/>
    </location>
</feature>
<protein>
    <recommendedName>
        <fullName evidence="6">Protein FAR1-RELATED SEQUENCE</fullName>
    </recommendedName>
</protein>
<evidence type="ECO:0000256" key="2">
    <source>
        <dbReference type="ARBA" id="ARBA00022723"/>
    </source>
</evidence>
<comment type="function">
    <text evidence="6">Putative transcription activator involved in regulating light control of development.</text>
</comment>
<dbReference type="PANTHER" id="PTHR31669:SF302">
    <property type="entry name" value="PROTEIN FAR1-RELATED SEQUENCE"/>
    <property type="match status" value="1"/>
</dbReference>
<dbReference type="InterPro" id="IPR006564">
    <property type="entry name" value="Znf_PMZ"/>
</dbReference>
<dbReference type="RefSeq" id="XP_008219733.2">
    <property type="nucleotide sequence ID" value="XM_008221511.2"/>
</dbReference>
<dbReference type="Pfam" id="PF03061">
    <property type="entry name" value="4HBT"/>
    <property type="match status" value="1"/>
</dbReference>
<sequence>MTEDGNIEEVEQIIQVENGEKSTPKQKVAQLKVPYVGMVFDTMEEARNYYEEYGRQEGFWIRTRSSSKTRRRLDEVTSRQFVCAHEGKYMPKNTSHKASEGNDERDASDIENMKRTSKNCSTVKCGCKASMRIKLDRWSNKWKVSSFQDSHNHKPVTPERRMKMKSNKVMPKVAKILTETFHEENLPIAKVPSILGGPHIGFNNRDCYNHLRNVRHRQLDGGDAQSVLTYFRKKQAENPQFFYAIQCDENGRASNFFWVDARSRLAYHYFGDVVAFDTTYRTNKYDMPFAPFTGVNHHLQSIQFGCALLQDETEVTFLWLFETWLEAMGGRHPVSIITDQDLAMKGAIAKIFPNTHHRLCLWHIKKKFAEKLSHVYFKKSKFKIHMKKCIRSTYKIEEFEEKWKELMKEYALDNDDWLNSLYDIRSSWVPVYNRSIFFAGMNTTGRSEGINSFFDGFITPTTNLREFVVKYDQALKRIMDRESDEDFESEHKYRIVNEGEFLLKHAAKLYTRNVFNKFKDEWSKVNLYKVEEMPCDNEYHAYLVKTKLGEHEEFVVKLNLQTYKGMCECQNFEFVGILCRHLLKVFVRLDIDTLPDHFILPRWRQEANKFRIMDFKILVTNDGKEESEALRLSHMCHQATKLACIAASSNEAYTTFMEAIKELSKKLSENSTQHATIPSSTTGDPCSTNIDSSQLLLLDPNISQTKGRKKDNISGSKRIKSGIELAQNKKKRNSRVSVDINVSYLNSAYYGEEVEVEAKVLRVGKAVGVASVELRKKKTCKIIA</sequence>
<keyword evidence="6" id="KW-0539">Nucleus</keyword>
<dbReference type="SUPFAM" id="SSF54637">
    <property type="entry name" value="Thioesterase/thiol ester dehydrase-isomerase"/>
    <property type="match status" value="1"/>
</dbReference>
<evidence type="ECO:0000259" key="8">
    <source>
        <dbReference type="PROSITE" id="PS50966"/>
    </source>
</evidence>
<proteinExistence type="inferred from homology"/>
<evidence type="ECO:0000313" key="10">
    <source>
        <dbReference type="RefSeq" id="XP_008219733.2"/>
    </source>
</evidence>
<evidence type="ECO:0000256" key="4">
    <source>
        <dbReference type="ARBA" id="ARBA00022833"/>
    </source>
</evidence>
<keyword evidence="3 5" id="KW-0863">Zinc-finger</keyword>
<dbReference type="InterPro" id="IPR006683">
    <property type="entry name" value="Thioestr_dom"/>
</dbReference>
<reference evidence="9" key="1">
    <citation type="journal article" date="2012" name="Nat. Commun.">
        <title>The genome of Prunus mume.</title>
        <authorList>
            <person name="Zhang Q."/>
            <person name="Chen W."/>
            <person name="Sun L."/>
            <person name="Zhao F."/>
            <person name="Huang B."/>
            <person name="Yang W."/>
            <person name="Tao Y."/>
            <person name="Wang J."/>
            <person name="Yuan Z."/>
            <person name="Fan G."/>
            <person name="Xing Z."/>
            <person name="Han C."/>
            <person name="Pan H."/>
            <person name="Zhong X."/>
            <person name="Shi W."/>
            <person name="Liang X."/>
            <person name="Du D."/>
            <person name="Sun F."/>
            <person name="Xu Z."/>
            <person name="Hao R."/>
            <person name="Lv T."/>
            <person name="Lv Y."/>
            <person name="Zheng Z."/>
            <person name="Sun M."/>
            <person name="Luo L."/>
            <person name="Cai M."/>
            <person name="Gao Y."/>
            <person name="Wang J."/>
            <person name="Yin Y."/>
            <person name="Xu X."/>
            <person name="Cheng T."/>
            <person name="Wang J."/>
        </authorList>
    </citation>
    <scope>NUCLEOTIDE SEQUENCE [LARGE SCALE GENOMIC DNA]</scope>
</reference>
<accession>A0ABM0N590</accession>
<comment type="similarity">
    <text evidence="1 6">Belongs to the FHY3/FAR1 family.</text>
</comment>
<name>A0ABM0N590_PRUMU</name>
<organism evidence="9 10">
    <name type="scientific">Prunus mume</name>
    <name type="common">Japanese apricot</name>
    <name type="synonym">Armeniaca mume</name>
    <dbReference type="NCBI Taxonomy" id="102107"/>
    <lineage>
        <taxon>Eukaryota</taxon>
        <taxon>Viridiplantae</taxon>
        <taxon>Streptophyta</taxon>
        <taxon>Embryophyta</taxon>
        <taxon>Tracheophyta</taxon>
        <taxon>Spermatophyta</taxon>
        <taxon>Magnoliopsida</taxon>
        <taxon>eudicotyledons</taxon>
        <taxon>Gunneridae</taxon>
        <taxon>Pentapetalae</taxon>
        <taxon>rosids</taxon>
        <taxon>fabids</taxon>
        <taxon>Rosales</taxon>
        <taxon>Rosaceae</taxon>
        <taxon>Amygdaloideae</taxon>
        <taxon>Amygdaleae</taxon>
        <taxon>Prunus</taxon>
    </lineage>
</organism>
<feature type="region of interest" description="Disordered" evidence="7">
    <location>
        <begin position="148"/>
        <end position="168"/>
    </location>
</feature>
<dbReference type="Pfam" id="PF03101">
    <property type="entry name" value="FAR1"/>
    <property type="match status" value="1"/>
</dbReference>
<evidence type="ECO:0000256" key="6">
    <source>
        <dbReference type="RuleBase" id="RU367018"/>
    </source>
</evidence>
<comment type="subcellular location">
    <subcellularLocation>
        <location evidence="6">Nucleus</location>
    </subcellularLocation>
</comment>
<keyword evidence="9" id="KW-1185">Reference proteome</keyword>